<dbReference type="Proteomes" id="UP000199073">
    <property type="component" value="Unassembled WGS sequence"/>
</dbReference>
<keyword evidence="2" id="KW-1185">Reference proteome</keyword>
<dbReference type="Pfam" id="PF09505">
    <property type="entry name" value="Dimeth_Pyl"/>
    <property type="match status" value="1"/>
</dbReference>
<reference evidence="1 2" key="1">
    <citation type="submission" date="2016-10" db="EMBL/GenBank/DDBJ databases">
        <authorList>
            <person name="de Groot N.N."/>
        </authorList>
    </citation>
    <scope>NUCLEOTIDE SEQUENCE [LARGE SCALE GENOMIC DNA]</scope>
    <source>
        <strain evidence="1 2">DSM 12130</strain>
    </source>
</reference>
<organism evidence="1 2">
    <name type="scientific">Desulforhopalus singaporensis</name>
    <dbReference type="NCBI Taxonomy" id="91360"/>
    <lineage>
        <taxon>Bacteria</taxon>
        <taxon>Pseudomonadati</taxon>
        <taxon>Thermodesulfobacteriota</taxon>
        <taxon>Desulfobulbia</taxon>
        <taxon>Desulfobulbales</taxon>
        <taxon>Desulfocapsaceae</taxon>
        <taxon>Desulforhopalus</taxon>
    </lineage>
</organism>
<dbReference type="GO" id="GO:0015948">
    <property type="term" value="P:methanogenesis"/>
    <property type="evidence" value="ECO:0007669"/>
    <property type="project" value="InterPro"/>
</dbReference>
<dbReference type="STRING" id="91360.SAMN05660330_00077"/>
<gene>
    <name evidence="1" type="ORF">SAMN05660330_00077</name>
</gene>
<dbReference type="GO" id="GO:0032259">
    <property type="term" value="P:methylation"/>
    <property type="evidence" value="ECO:0007669"/>
    <property type="project" value="UniProtKB-KW"/>
</dbReference>
<evidence type="ECO:0000313" key="2">
    <source>
        <dbReference type="Proteomes" id="UP000199073"/>
    </source>
</evidence>
<keyword evidence="1" id="KW-0808">Transferase</keyword>
<sequence>MGGVRTAGDLVARMQLNRGMRIDAAKKYVAESLGVAVSDLNDPIVMGEVRDDKNIFWISEGQTTVDGIAAKYNISKLLDLDINCVNRFLKNTGLG</sequence>
<accession>A0A1H0IYT7</accession>
<dbReference type="EMBL" id="FNJI01000001">
    <property type="protein sequence ID" value="SDO36502.1"/>
    <property type="molecule type" value="Genomic_DNA"/>
</dbReference>
<name>A0A1H0IYT7_9BACT</name>
<proteinExistence type="predicted"/>
<protein>
    <submittedName>
        <fullName evidence="1">Dimethylamine:corrinoid methyltransferase</fullName>
    </submittedName>
</protein>
<dbReference type="AlphaFoldDB" id="A0A1H0IYT7"/>
<dbReference type="GO" id="GO:0008168">
    <property type="term" value="F:methyltransferase activity"/>
    <property type="evidence" value="ECO:0007669"/>
    <property type="project" value="UniProtKB-KW"/>
</dbReference>
<keyword evidence="1" id="KW-0489">Methyltransferase</keyword>
<dbReference type="InterPro" id="IPR012653">
    <property type="entry name" value="Dimeth_MeTrfase_MtbB"/>
</dbReference>
<evidence type="ECO:0000313" key="1">
    <source>
        <dbReference type="EMBL" id="SDO36502.1"/>
    </source>
</evidence>